<dbReference type="RefSeq" id="WP_273018982.1">
    <property type="nucleotide sequence ID" value="NZ_DAINLL010000001.1"/>
</dbReference>
<evidence type="ECO:0000313" key="2">
    <source>
        <dbReference type="Proteomes" id="UP000257240"/>
    </source>
</evidence>
<dbReference type="Proteomes" id="UP000257240">
    <property type="component" value="Unassembled WGS sequence"/>
</dbReference>
<accession>A0A117LCJ6</accession>
<dbReference type="AlphaFoldDB" id="A0A117LCJ6"/>
<gene>
    <name evidence="1" type="ORF">DCE01_03915</name>
</gene>
<organism evidence="1 2">
    <name type="scientific">Thermodesulfobacterium commune</name>
    <dbReference type="NCBI Taxonomy" id="1741"/>
    <lineage>
        <taxon>Bacteria</taxon>
        <taxon>Pseudomonadati</taxon>
        <taxon>Thermodesulfobacteriota</taxon>
        <taxon>Thermodesulfobacteria</taxon>
        <taxon>Thermodesulfobacteriales</taxon>
        <taxon>Thermodesulfobacteriaceae</taxon>
        <taxon>Thermodesulfobacterium</taxon>
    </lineage>
</organism>
<sequence length="327" mass="38523">MNSSQKIEIIVGFSTHRIEVLPFAKNFMERADIIILEEPPNENFRLVLEGKISEEDYVLNEEFWFPEFEKQTLKLLKNFHQQGKKIFQIEPYLEGVKILQQRAEGIVSHQSIDEVLLERIAETEKNAIGKLLRFYEVSLTGDFEKIVDSVKDFSKADAERFRLRDQLRVEAILKVLLSLKQGLKKVYVEAGTIHLYFKKLLQLKTLSLGKVSQVFLLQKVLKSLVGKPYVFPPGELLTLRYIFNRKENPKTENLLAARSLVYIKIIPKEEFLPHEENPFPHFKEELRAIKLVERLDFEDCKRLYSKLFWIKDYKEARKLVEDHLKSR</sequence>
<dbReference type="EMBL" id="DLVE01000052">
    <property type="protein sequence ID" value="HAA83913.1"/>
    <property type="molecule type" value="Genomic_DNA"/>
</dbReference>
<comment type="caution">
    <text evidence="1">The sequence shown here is derived from an EMBL/GenBank/DDBJ whole genome shotgun (WGS) entry which is preliminary data.</text>
</comment>
<reference evidence="1 2" key="1">
    <citation type="journal article" date="2018" name="Nat. Biotechnol.">
        <title>A standardized bacterial taxonomy based on genome phylogeny substantially revises the tree of life.</title>
        <authorList>
            <person name="Parks D.H."/>
            <person name="Chuvochina M."/>
            <person name="Waite D.W."/>
            <person name="Rinke C."/>
            <person name="Skarshewski A."/>
            <person name="Chaumeil P.A."/>
            <person name="Hugenholtz P."/>
        </authorList>
    </citation>
    <scope>NUCLEOTIDE SEQUENCE [LARGE SCALE GENOMIC DNA]</scope>
    <source>
        <strain evidence="1">UBA12529</strain>
    </source>
</reference>
<protein>
    <submittedName>
        <fullName evidence="1">Uncharacterized protein</fullName>
    </submittedName>
</protein>
<evidence type="ECO:0000313" key="1">
    <source>
        <dbReference type="EMBL" id="HAA83913.1"/>
    </source>
</evidence>
<name>A0A117LCJ6_9BACT</name>
<proteinExistence type="predicted"/>